<dbReference type="Pfam" id="PF08238">
    <property type="entry name" value="Sel1"/>
    <property type="match status" value="5"/>
</dbReference>
<evidence type="ECO:0000313" key="3">
    <source>
        <dbReference type="EMBL" id="RKO88992.1"/>
    </source>
</evidence>
<dbReference type="Proteomes" id="UP000269721">
    <property type="component" value="Unassembled WGS sequence"/>
</dbReference>
<name>A0A4P9W9W8_9FUNG</name>
<reference evidence="4" key="1">
    <citation type="journal article" date="2018" name="Nat. Microbiol.">
        <title>Leveraging single-cell genomics to expand the fungal tree of life.</title>
        <authorList>
            <person name="Ahrendt S.R."/>
            <person name="Quandt C.A."/>
            <person name="Ciobanu D."/>
            <person name="Clum A."/>
            <person name="Salamov A."/>
            <person name="Andreopoulos B."/>
            <person name="Cheng J.F."/>
            <person name="Woyke T."/>
            <person name="Pelin A."/>
            <person name="Henrissat B."/>
            <person name="Reynolds N.K."/>
            <person name="Benny G.L."/>
            <person name="Smith M.E."/>
            <person name="James T.Y."/>
            <person name="Grigoriev I.V."/>
        </authorList>
    </citation>
    <scope>NUCLEOTIDE SEQUENCE [LARGE SCALE GENOMIC DNA]</scope>
</reference>
<dbReference type="OrthoDB" id="272077at2759"/>
<dbReference type="Gene3D" id="1.25.40.10">
    <property type="entry name" value="Tetratricopeptide repeat domain"/>
    <property type="match status" value="2"/>
</dbReference>
<sequence>MNKLSIITDSPSPRSPRPPTTSPRAASPSPAHLSSKARYLNNPSRSPVGRRRSRSASSFTSPTFSPPPFVRDDGVTGRASKNLASVAPEVPIGVDISCYEASVGDVSDTEGEETHVARGEEVAAPAADWDHEVQNGAEVPVDDTVRPDFPAFDHSPSAANANPTPTLDLALHPPTSRASQIALITRISSLKRLASLPNATPQDRFDHAKYILDHAAKLEFDRYRYVSSAVKTLQALASGSGPDCAGGFPKAQLVMANMLITGPPCEVGVVDADFPDWKGAFKLYLRAADGGESDGAYHAALLIEQGRVITSERNAAKNLLRIAARSNHPGALYRLARSRINSTIQAQQTWALQCLRQSAVHATRRYPDGLHDLALLYRTGTPCHTISRSPQTALRLLSAAADFGHAPSQHALSKAYAQGDPTLAIPTPSPTLSVHFASLAARSHPPAMLALAQMYRTGVVDVPAAASPAVIVLQRDDAEAYLLARKAADLGLAQAQCMVGRCVEEGSGIRCADPIREAKMWYSRAAAQGDREAVELLARLEVARI</sequence>
<proteinExistence type="predicted"/>
<accession>A0A4P9W9W8</accession>
<evidence type="ECO:0000256" key="2">
    <source>
        <dbReference type="SAM" id="MobiDB-lite"/>
    </source>
</evidence>
<gene>
    <name evidence="3" type="ORF">BDK51DRAFT_40514</name>
</gene>
<evidence type="ECO:0000313" key="4">
    <source>
        <dbReference type="Proteomes" id="UP000269721"/>
    </source>
</evidence>
<dbReference type="InterPro" id="IPR011990">
    <property type="entry name" value="TPR-like_helical_dom_sf"/>
</dbReference>
<dbReference type="InterPro" id="IPR051726">
    <property type="entry name" value="Chitin_Synth_Reg"/>
</dbReference>
<evidence type="ECO:0000256" key="1">
    <source>
        <dbReference type="ARBA" id="ARBA00022737"/>
    </source>
</evidence>
<evidence type="ECO:0008006" key="5">
    <source>
        <dbReference type="Google" id="ProtNLM"/>
    </source>
</evidence>
<feature type="region of interest" description="Disordered" evidence="2">
    <location>
        <begin position="1"/>
        <end position="74"/>
    </location>
</feature>
<dbReference type="InterPro" id="IPR006597">
    <property type="entry name" value="Sel1-like"/>
</dbReference>
<dbReference type="AlphaFoldDB" id="A0A4P9W9W8"/>
<keyword evidence="4" id="KW-1185">Reference proteome</keyword>
<dbReference type="EMBL" id="KZ996357">
    <property type="protein sequence ID" value="RKO88992.1"/>
    <property type="molecule type" value="Genomic_DNA"/>
</dbReference>
<dbReference type="PANTHER" id="PTHR46430">
    <property type="entry name" value="PROTEIN SKT5-RELATED"/>
    <property type="match status" value="1"/>
</dbReference>
<keyword evidence="1" id="KW-0677">Repeat</keyword>
<feature type="compositionally biased region" description="Low complexity" evidence="2">
    <location>
        <begin position="22"/>
        <end position="31"/>
    </location>
</feature>
<organism evidence="3 4">
    <name type="scientific">Blyttiomyces helicus</name>
    <dbReference type="NCBI Taxonomy" id="388810"/>
    <lineage>
        <taxon>Eukaryota</taxon>
        <taxon>Fungi</taxon>
        <taxon>Fungi incertae sedis</taxon>
        <taxon>Chytridiomycota</taxon>
        <taxon>Chytridiomycota incertae sedis</taxon>
        <taxon>Chytridiomycetes</taxon>
        <taxon>Chytridiomycetes incertae sedis</taxon>
        <taxon>Blyttiomyces</taxon>
    </lineage>
</organism>
<dbReference type="SMART" id="SM00671">
    <property type="entry name" value="SEL1"/>
    <property type="match status" value="5"/>
</dbReference>
<dbReference type="SUPFAM" id="SSF81901">
    <property type="entry name" value="HCP-like"/>
    <property type="match status" value="2"/>
</dbReference>
<dbReference type="PANTHER" id="PTHR46430:SF1">
    <property type="entry name" value="CHITIN SYNTHASE REGULATOR SKT5-RELATED"/>
    <property type="match status" value="1"/>
</dbReference>
<protein>
    <recommendedName>
        <fullName evidence="5">HCP-like protein</fullName>
    </recommendedName>
</protein>